<reference evidence="3 4" key="1">
    <citation type="journal article" date="2019" name="Int. J. Syst. Evol. Microbiol.">
        <title>Photorhabdus khanii subsp. guanajuatensis subsp. nov., isolated from Heterorhabditis atacamensis, and Photorhabdus luminescens subsp. mexicana subsp. nov., isolated from Heterorhabditis mexicana entomopathogenic nematodes.</title>
        <authorList>
            <person name="Machado R.A.R."/>
            <person name="Bruno P."/>
            <person name="Arce C.C.M."/>
            <person name="Liechti N."/>
            <person name="Kohler A."/>
            <person name="Bernal J."/>
            <person name="Bruggmann R."/>
            <person name="Turlings T.C.J."/>
        </authorList>
    </citation>
    <scope>NUCLEOTIDE SEQUENCE [LARGE SCALE GENOMIC DNA]</scope>
    <source>
        <strain evidence="3 4">MEX47-22</strain>
    </source>
</reference>
<dbReference type="InterPro" id="IPR018877">
    <property type="entry name" value="Phage_P22_Orf201_C"/>
</dbReference>
<feature type="domain" description="Bacteriophage P22 Orf201 C-terminal" evidence="2">
    <location>
        <begin position="126"/>
        <end position="168"/>
    </location>
</feature>
<feature type="domain" description="Antirepressor protein ant N-terminal" evidence="1">
    <location>
        <begin position="8"/>
        <end position="117"/>
    </location>
</feature>
<evidence type="ECO:0000313" key="3">
    <source>
        <dbReference type="EMBL" id="TDB42033.1"/>
    </source>
</evidence>
<dbReference type="Proteomes" id="UP000295550">
    <property type="component" value="Unassembled WGS sequence"/>
</dbReference>
<evidence type="ECO:0000259" key="2">
    <source>
        <dbReference type="Pfam" id="PF10549"/>
    </source>
</evidence>
<dbReference type="AlphaFoldDB" id="A0A4R4IN91"/>
<evidence type="ECO:0000313" key="4">
    <source>
        <dbReference type="Proteomes" id="UP000295550"/>
    </source>
</evidence>
<dbReference type="InterPro" id="IPR018875">
    <property type="entry name" value="Antirepressor_Ant_N"/>
</dbReference>
<dbReference type="Pfam" id="PF10547">
    <property type="entry name" value="P22_AR_N"/>
    <property type="match status" value="1"/>
</dbReference>
<dbReference type="RefSeq" id="WP_132349020.1">
    <property type="nucleotide sequence ID" value="NZ_CAWOLF010000074.1"/>
</dbReference>
<dbReference type="EMBL" id="PUJX01000074">
    <property type="protein sequence ID" value="TDB42033.1"/>
    <property type="molecule type" value="Genomic_DNA"/>
</dbReference>
<dbReference type="Pfam" id="PF10549">
    <property type="entry name" value="ORF11CD3"/>
    <property type="match status" value="1"/>
</dbReference>
<proteinExistence type="predicted"/>
<protein>
    <recommendedName>
        <fullName evidence="5">Antirepressor protein ant N-terminal domain-containing protein</fullName>
    </recommendedName>
</protein>
<dbReference type="PRINTS" id="PR01994">
    <property type="entry name" value="ANTIREPRESSR"/>
</dbReference>
<sequence length="192" mass="21880">MQYPLSAEVNFKGDNITTIKEDNIEYVVMRSVVKNIGLDWTGQQKKLNSQQEKFNCRHISTVASDGKTRDHLCIPLKKLNGWLFSINPEKVRSDIRDKLVQYQEECFTVLYDYWTKGIVVNPRQLSVMEELNQACADMKRDKGIASLFGTGLNEWKSVKAAHVSKIKTLVNEANHLIDFVMADTGPGKITRT</sequence>
<evidence type="ECO:0000259" key="1">
    <source>
        <dbReference type="Pfam" id="PF10547"/>
    </source>
</evidence>
<organism evidence="3 4">
    <name type="scientific">Photorhabdus luminescens subsp. mexicana</name>
    <dbReference type="NCBI Taxonomy" id="2100167"/>
    <lineage>
        <taxon>Bacteria</taxon>
        <taxon>Pseudomonadati</taxon>
        <taxon>Pseudomonadota</taxon>
        <taxon>Gammaproteobacteria</taxon>
        <taxon>Enterobacterales</taxon>
        <taxon>Morganellaceae</taxon>
        <taxon>Photorhabdus</taxon>
    </lineage>
</organism>
<evidence type="ECO:0008006" key="5">
    <source>
        <dbReference type="Google" id="ProtNLM"/>
    </source>
</evidence>
<name>A0A4R4IN91_PHOLU</name>
<comment type="caution">
    <text evidence="3">The sequence shown here is derived from an EMBL/GenBank/DDBJ whole genome shotgun (WGS) entry which is preliminary data.</text>
</comment>
<accession>A0A4R4IN91</accession>
<gene>
    <name evidence="3" type="ORF">C5468_25490</name>
</gene>